<dbReference type="Proteomes" id="UP001204814">
    <property type="component" value="Unassembled WGS sequence"/>
</dbReference>
<keyword evidence="2" id="KW-0812">Transmembrane</keyword>
<evidence type="ECO:0000313" key="5">
    <source>
        <dbReference type="EMBL" id="MCQ5062887.1"/>
    </source>
</evidence>
<sequence length="504" mass="56836">MIKNIKTKETIKDIKTLDKKKMLDSFNKKQSINTKNNVQDKKENKESNYAINKIKGTSEKTLVSARIKIKKYRNQKRKNEKLIKEYSTKKGNIKLKNIKLSTAKNKINSRTSGNLSNTINQTLSNQTISQSRMLNKYRKSLNKFNGTTTMKYSGNKIIDFIKKLISFVKKPIAIMNHLISYGTGMIILIVIVLFIGVFSALSDDSSVNTSVEGLNSEVIAYTPVIEKYALESGIGDYVSLIQAVMMQESGGKGNDPMQSSECGFNEKYPRVHNGITDADYSIKVGIQHLASCLNDAKVASSGDTEHISLALQGYNYGNGYISWANEHFGGYTRANAKVFSDEMKAKLKTNVYGDPDYVAHVLRYYHIGNNNIVEVAKSQVGTTSGSKYWTWYGFNKKVNWCAIFVSWCANESGMLDDSSVPKFSLCTDGENWYKKNNRWKDKSYVPMTGNIIFFDWQRDGHTDHVGIVEKVENGKVFTIEGNSKDEVKEKNYNLNSKSIYGYGV</sequence>
<dbReference type="Gene3D" id="3.90.1720.10">
    <property type="entry name" value="endopeptidase domain like (from Nostoc punctiforme)"/>
    <property type="match status" value="1"/>
</dbReference>
<dbReference type="SUPFAM" id="SSF54001">
    <property type="entry name" value="Cysteine proteinases"/>
    <property type="match status" value="1"/>
</dbReference>
<dbReference type="InterPro" id="IPR047194">
    <property type="entry name" value="CwlT-like_lysozyme"/>
</dbReference>
<reference evidence="5" key="1">
    <citation type="submission" date="2022-06" db="EMBL/GenBank/DDBJ databases">
        <title>Isolation of gut microbiota from human fecal samples.</title>
        <authorList>
            <person name="Pamer E.G."/>
            <person name="Barat B."/>
            <person name="Waligurski E."/>
            <person name="Medina S."/>
            <person name="Paddock L."/>
            <person name="Mostad J."/>
        </authorList>
    </citation>
    <scope>NUCLEOTIDE SEQUENCE</scope>
    <source>
        <strain evidence="5">DFI.6.24</strain>
    </source>
</reference>
<evidence type="ECO:0000256" key="1">
    <source>
        <dbReference type="SAM" id="Coils"/>
    </source>
</evidence>
<evidence type="ECO:0000259" key="4">
    <source>
        <dbReference type="Pfam" id="PF13702"/>
    </source>
</evidence>
<dbReference type="RefSeq" id="WP_155522456.1">
    <property type="nucleotide sequence ID" value="NZ_JAJDKX010000023.1"/>
</dbReference>
<dbReference type="InterPro" id="IPR007921">
    <property type="entry name" value="CHAP_dom"/>
</dbReference>
<protein>
    <submittedName>
        <fullName evidence="5">Lysozyme family protein</fullName>
    </submittedName>
</protein>
<name>A0AAP2UH83_9FIRM</name>
<dbReference type="InterPro" id="IPR038765">
    <property type="entry name" value="Papain-like_cys_pep_sf"/>
</dbReference>
<proteinExistence type="predicted"/>
<dbReference type="CDD" id="cd16891">
    <property type="entry name" value="CwlT-like"/>
    <property type="match status" value="1"/>
</dbReference>
<feature type="domain" description="CwlT-like lysozyme" evidence="4">
    <location>
        <begin position="216"/>
        <end position="361"/>
    </location>
</feature>
<accession>A0AAP2UH83</accession>
<feature type="coiled-coil region" evidence="1">
    <location>
        <begin position="28"/>
        <end position="89"/>
    </location>
</feature>
<gene>
    <name evidence="5" type="ORF">NE542_13780</name>
</gene>
<dbReference type="AlphaFoldDB" id="A0AAP2UH83"/>
<feature type="transmembrane region" description="Helical" evidence="2">
    <location>
        <begin position="178"/>
        <end position="201"/>
    </location>
</feature>
<dbReference type="SUPFAM" id="SSF53955">
    <property type="entry name" value="Lysozyme-like"/>
    <property type="match status" value="1"/>
</dbReference>
<evidence type="ECO:0000313" key="6">
    <source>
        <dbReference type="Proteomes" id="UP001204814"/>
    </source>
</evidence>
<keyword evidence="2" id="KW-0472">Membrane</keyword>
<evidence type="ECO:0000256" key="2">
    <source>
        <dbReference type="SAM" id="Phobius"/>
    </source>
</evidence>
<dbReference type="Gene3D" id="1.10.530.10">
    <property type="match status" value="1"/>
</dbReference>
<dbReference type="Pfam" id="PF13702">
    <property type="entry name" value="Lysozyme_like"/>
    <property type="match status" value="1"/>
</dbReference>
<keyword evidence="1" id="KW-0175">Coiled coil</keyword>
<dbReference type="Pfam" id="PF05257">
    <property type="entry name" value="CHAP"/>
    <property type="match status" value="1"/>
</dbReference>
<keyword evidence="2" id="KW-1133">Transmembrane helix</keyword>
<comment type="caution">
    <text evidence="5">The sequence shown here is derived from an EMBL/GenBank/DDBJ whole genome shotgun (WGS) entry which is preliminary data.</text>
</comment>
<feature type="domain" description="Peptidase C51" evidence="3">
    <location>
        <begin position="396"/>
        <end position="482"/>
    </location>
</feature>
<dbReference type="EMBL" id="JANGBO010000021">
    <property type="protein sequence ID" value="MCQ5062887.1"/>
    <property type="molecule type" value="Genomic_DNA"/>
</dbReference>
<dbReference type="InterPro" id="IPR023346">
    <property type="entry name" value="Lysozyme-like_dom_sf"/>
</dbReference>
<organism evidence="5 6">
    <name type="scientific">Faecalibacillus intestinalis</name>
    <dbReference type="NCBI Taxonomy" id="1982626"/>
    <lineage>
        <taxon>Bacteria</taxon>
        <taxon>Bacillati</taxon>
        <taxon>Bacillota</taxon>
        <taxon>Erysipelotrichia</taxon>
        <taxon>Erysipelotrichales</taxon>
        <taxon>Coprobacillaceae</taxon>
        <taxon>Faecalibacillus</taxon>
    </lineage>
</organism>
<evidence type="ECO:0000259" key="3">
    <source>
        <dbReference type="Pfam" id="PF05257"/>
    </source>
</evidence>